<keyword evidence="2" id="KW-1185">Reference proteome</keyword>
<reference evidence="1" key="2">
    <citation type="journal article" date="2022" name="New Phytol.">
        <title>Evolutionary transition to the ectomycorrhizal habit in the genomes of a hyperdiverse lineage of mushroom-forming fungi.</title>
        <authorList>
            <person name="Looney B."/>
            <person name="Miyauchi S."/>
            <person name="Morin E."/>
            <person name="Drula E."/>
            <person name="Courty P.E."/>
            <person name="Kohler A."/>
            <person name="Kuo A."/>
            <person name="LaButti K."/>
            <person name="Pangilinan J."/>
            <person name="Lipzen A."/>
            <person name="Riley R."/>
            <person name="Andreopoulos W."/>
            <person name="He G."/>
            <person name="Johnson J."/>
            <person name="Nolan M."/>
            <person name="Tritt A."/>
            <person name="Barry K.W."/>
            <person name="Grigoriev I.V."/>
            <person name="Nagy L.G."/>
            <person name="Hibbett D."/>
            <person name="Henrissat B."/>
            <person name="Matheny P.B."/>
            <person name="Labbe J."/>
            <person name="Martin F.M."/>
        </authorList>
    </citation>
    <scope>NUCLEOTIDE SEQUENCE</scope>
    <source>
        <strain evidence="1">EC-137</strain>
    </source>
</reference>
<evidence type="ECO:0000313" key="2">
    <source>
        <dbReference type="Proteomes" id="UP000814128"/>
    </source>
</evidence>
<dbReference type="EMBL" id="MU273533">
    <property type="protein sequence ID" value="KAI0032902.1"/>
    <property type="molecule type" value="Genomic_DNA"/>
</dbReference>
<comment type="caution">
    <text evidence="1">The sequence shown here is derived from an EMBL/GenBank/DDBJ whole genome shotgun (WGS) entry which is preliminary data.</text>
</comment>
<proteinExistence type="predicted"/>
<sequence>MTSDPIPPTPPEAQGYSVDPDDYPARDTATPTPASVAAAIPLPTSPVPAAPSVPPAVTPTAVVPPVTQVEGTPALPGRPAELRAPGSGALRTDEELFASNEHLAALHGIFPDFDASLLLSVLESVEGDQDRAVDTLLGMSDPEHVSTSIPERPAQASQTELDEQFARQLMLQEQEEYARQQSSRPSRWQPQQGQDDVDERYYSNPSQQRDTFSDVQDQLGKLAESGKRTFSSLMSKVRQGVQGFDQSRNQQNQAQGQGAGSSVVNAPVPLSSPRPALDRHQMSAYYAPTTTLPPVDTQAQDRAVPGRDYAHNPATLPPPRTSSGPPTIDPSSVGLLPKRPVALGGADTNDGTHGAPLDDDDDSLEYVENPFEERRR</sequence>
<accession>A0ACB8QMI2</accession>
<dbReference type="Proteomes" id="UP000814128">
    <property type="component" value="Unassembled WGS sequence"/>
</dbReference>
<organism evidence="1 2">
    <name type="scientific">Vararia minispora EC-137</name>
    <dbReference type="NCBI Taxonomy" id="1314806"/>
    <lineage>
        <taxon>Eukaryota</taxon>
        <taxon>Fungi</taxon>
        <taxon>Dikarya</taxon>
        <taxon>Basidiomycota</taxon>
        <taxon>Agaricomycotina</taxon>
        <taxon>Agaricomycetes</taxon>
        <taxon>Russulales</taxon>
        <taxon>Lachnocladiaceae</taxon>
        <taxon>Vararia</taxon>
    </lineage>
</organism>
<reference evidence="1" key="1">
    <citation type="submission" date="2021-02" db="EMBL/GenBank/DDBJ databases">
        <authorList>
            <consortium name="DOE Joint Genome Institute"/>
            <person name="Ahrendt S."/>
            <person name="Looney B.P."/>
            <person name="Miyauchi S."/>
            <person name="Morin E."/>
            <person name="Drula E."/>
            <person name="Courty P.E."/>
            <person name="Chicoki N."/>
            <person name="Fauchery L."/>
            <person name="Kohler A."/>
            <person name="Kuo A."/>
            <person name="Labutti K."/>
            <person name="Pangilinan J."/>
            <person name="Lipzen A."/>
            <person name="Riley R."/>
            <person name="Andreopoulos W."/>
            <person name="He G."/>
            <person name="Johnson J."/>
            <person name="Barry K.W."/>
            <person name="Grigoriev I.V."/>
            <person name="Nagy L."/>
            <person name="Hibbett D."/>
            <person name="Henrissat B."/>
            <person name="Matheny P.B."/>
            <person name="Labbe J."/>
            <person name="Martin F."/>
        </authorList>
    </citation>
    <scope>NUCLEOTIDE SEQUENCE</scope>
    <source>
        <strain evidence="1">EC-137</strain>
    </source>
</reference>
<name>A0ACB8QMI2_9AGAM</name>
<protein>
    <submittedName>
        <fullName evidence="1">Uncharacterized protein</fullName>
    </submittedName>
</protein>
<evidence type="ECO:0000313" key="1">
    <source>
        <dbReference type="EMBL" id="KAI0032902.1"/>
    </source>
</evidence>
<gene>
    <name evidence="1" type="ORF">K488DRAFT_85429</name>
</gene>